<dbReference type="GO" id="GO:0007596">
    <property type="term" value="P:blood coagulation"/>
    <property type="evidence" value="ECO:0007669"/>
    <property type="project" value="InterPro"/>
</dbReference>
<dbReference type="FunFam" id="1.20.1070.10:FF:000040">
    <property type="entry name" value="Coagulation factor 2 (thrombin) receptor"/>
    <property type="match status" value="1"/>
</dbReference>
<keyword evidence="2" id="KW-1003">Cell membrane</keyword>
<dbReference type="Gene3D" id="1.20.1070.10">
    <property type="entry name" value="Rhodopsin 7-helix transmembrane proteins"/>
    <property type="match status" value="1"/>
</dbReference>
<dbReference type="PROSITE" id="PS50262">
    <property type="entry name" value="G_PROTEIN_RECEP_F1_2"/>
    <property type="match status" value="1"/>
</dbReference>
<keyword evidence="3 12" id="KW-0812">Transmembrane</keyword>
<organism evidence="17">
    <name type="scientific">Stegastes partitus</name>
    <name type="common">bicolor damselfish</name>
    <dbReference type="NCBI Taxonomy" id="144197"/>
    <lineage>
        <taxon>Eukaryota</taxon>
        <taxon>Metazoa</taxon>
        <taxon>Chordata</taxon>
        <taxon>Craniata</taxon>
        <taxon>Vertebrata</taxon>
        <taxon>Euteleostomi</taxon>
        <taxon>Actinopterygii</taxon>
        <taxon>Neopterygii</taxon>
        <taxon>Teleostei</taxon>
        <taxon>Neoteleostei</taxon>
        <taxon>Acanthomorphata</taxon>
        <taxon>Ovalentaria</taxon>
        <taxon>Pomacentridae</taxon>
        <taxon>Stegastes</taxon>
    </lineage>
</organism>
<feature type="transmembrane region" description="Helical" evidence="14">
    <location>
        <begin position="256"/>
        <end position="278"/>
    </location>
</feature>
<feature type="transmembrane region" description="Helical" evidence="14">
    <location>
        <begin position="208"/>
        <end position="227"/>
    </location>
</feature>
<dbReference type="Pfam" id="PF00001">
    <property type="entry name" value="7tm_1"/>
    <property type="match status" value="1"/>
</dbReference>
<feature type="disulfide bond" evidence="11">
    <location>
        <begin position="163"/>
        <end position="242"/>
    </location>
</feature>
<evidence type="ECO:0000256" key="14">
    <source>
        <dbReference type="SAM" id="Phobius"/>
    </source>
</evidence>
<evidence type="ECO:0000313" key="19">
    <source>
        <dbReference type="RefSeq" id="XP_008293702.1"/>
    </source>
</evidence>
<keyword evidence="6 14" id="KW-0472">Membrane</keyword>
<dbReference type="PANTHER" id="PTHR24232">
    <property type="entry name" value="G-PROTEIN COUPLED RECEPTOR"/>
    <property type="match status" value="1"/>
</dbReference>
<dbReference type="PRINTS" id="PR00237">
    <property type="entry name" value="GPCRRHODOPSN"/>
</dbReference>
<keyword evidence="18" id="KW-1185">Reference proteome</keyword>
<comment type="subcellular location">
    <subcellularLocation>
        <location evidence="1">Cell membrane</location>
        <topology evidence="1">Multi-pass membrane protein</topology>
    </subcellularLocation>
</comment>
<gene>
    <name evidence="19" type="primary">LOC103367454</name>
</gene>
<feature type="domain" description="G-protein coupled receptors family 1 profile" evidence="16">
    <location>
        <begin position="107"/>
        <end position="364"/>
    </location>
</feature>
<dbReference type="PANTHER" id="PTHR24232:SF20">
    <property type="entry name" value="PROTEINASE-ACTIVATED RECEPTOR 1"/>
    <property type="match status" value="1"/>
</dbReference>
<feature type="chain" id="PRO_5044591717" evidence="15">
    <location>
        <begin position="22"/>
        <end position="439"/>
    </location>
</feature>
<evidence type="ECO:0000256" key="10">
    <source>
        <dbReference type="ARBA" id="ARBA00023224"/>
    </source>
</evidence>
<evidence type="ECO:0000256" key="4">
    <source>
        <dbReference type="ARBA" id="ARBA00022989"/>
    </source>
</evidence>
<keyword evidence="7 11" id="KW-1015">Disulfide bond</keyword>
<evidence type="ECO:0000256" key="8">
    <source>
        <dbReference type="ARBA" id="ARBA00023170"/>
    </source>
</evidence>
<proteinExistence type="inferred from homology"/>
<accession>A0A3B5AC66</accession>
<evidence type="ECO:0000256" key="7">
    <source>
        <dbReference type="ARBA" id="ARBA00023157"/>
    </source>
</evidence>
<keyword evidence="8 12" id="KW-0675">Receptor</keyword>
<dbReference type="InterPro" id="IPR000276">
    <property type="entry name" value="GPCR_Rhodpsn"/>
</dbReference>
<reference evidence="19" key="2">
    <citation type="submission" date="2025-04" db="UniProtKB">
        <authorList>
            <consortium name="RefSeq"/>
        </authorList>
    </citation>
    <scope>IDENTIFICATION</scope>
</reference>
<feature type="transmembrane region" description="Helical" evidence="14">
    <location>
        <begin position="128"/>
        <end position="152"/>
    </location>
</feature>
<feature type="region of interest" description="Disordered" evidence="13">
    <location>
        <begin position="392"/>
        <end position="413"/>
    </location>
</feature>
<feature type="transmembrane region" description="Helical" evidence="14">
    <location>
        <begin position="343"/>
        <end position="366"/>
    </location>
</feature>
<dbReference type="STRING" id="144197.ENSSPAP00000018355"/>
<dbReference type="PRINTS" id="PR01428">
    <property type="entry name" value="PROTEASEAR"/>
</dbReference>
<evidence type="ECO:0000313" key="17">
    <source>
        <dbReference type="Ensembl" id="ENSSPAP00000018355.1"/>
    </source>
</evidence>
<name>A0A3B5AC66_9TELE</name>
<sequence length="439" mass="49085">MFSVSPKTVLLVLVCVSAASAAVRNGSLQVRTFVRFHTTVTDEPIDMDSIFSDYQDGAKVNRSKTSRVSNVTRLSISEEARFFLSGPVSTILIPSFYTLVCCISVPINICAVLAFARGIRPKKPAAIYMLNLAFADLLFALMLPFKISYHFAGNNWIFGGLMCRVVTAAFYWNMYCSVLLIACISVDRFLAVVYPIDSLAWRRPRNSVIACVTMWILSFAGSVPLVISDQTDYLEELNITTCHDVQSSENIAWLKIYFVVLCCTLFFLPLLITVVSYTKVICSLSRVSVPGSSRRRTRAVVMALTVLVLFVLCFMPTNCLLLAHYLQFNTAVEKNHDYPDGSYAVYLIYLCLGSLNCLLDPLVYYFGSSQCQRQLSSMLRCEKITERISISQSSSDSCRSSTRTMLKSSRTESSKLNSSVTKVDPFQANLNSQYKKLLV</sequence>
<evidence type="ECO:0000256" key="13">
    <source>
        <dbReference type="SAM" id="MobiDB-lite"/>
    </source>
</evidence>
<evidence type="ECO:0000256" key="11">
    <source>
        <dbReference type="PIRSR" id="PIRSR603912-52"/>
    </source>
</evidence>
<keyword evidence="10 12" id="KW-0807">Transducer</keyword>
<keyword evidence="15" id="KW-0732">Signal</keyword>
<evidence type="ECO:0000256" key="2">
    <source>
        <dbReference type="ARBA" id="ARBA00022475"/>
    </source>
</evidence>
<dbReference type="GO" id="GO:0005886">
    <property type="term" value="C:plasma membrane"/>
    <property type="evidence" value="ECO:0007669"/>
    <property type="project" value="UniProtKB-SubCell"/>
</dbReference>
<keyword evidence="9" id="KW-0325">Glycoprotein</keyword>
<dbReference type="OrthoDB" id="8881832at2759"/>
<dbReference type="Ensembl" id="ENSSPAT00000018634.1">
    <property type="protein sequence ID" value="ENSSPAP00000018355.1"/>
    <property type="gene ID" value="ENSSPAG00000013860.1"/>
</dbReference>
<evidence type="ECO:0000256" key="1">
    <source>
        <dbReference type="ARBA" id="ARBA00004651"/>
    </source>
</evidence>
<dbReference type="SUPFAM" id="SSF81321">
    <property type="entry name" value="Family A G protein-coupled receptor-like"/>
    <property type="match status" value="1"/>
</dbReference>
<evidence type="ECO:0000313" key="18">
    <source>
        <dbReference type="Proteomes" id="UP000694891"/>
    </source>
</evidence>
<dbReference type="RefSeq" id="XP_008293702.1">
    <property type="nucleotide sequence ID" value="XM_008295480.1"/>
</dbReference>
<reference evidence="17" key="1">
    <citation type="submission" date="2023-09" db="UniProtKB">
        <authorList>
            <consortium name="Ensembl"/>
        </authorList>
    </citation>
    <scope>IDENTIFICATION</scope>
</reference>
<dbReference type="GeneTree" id="ENSGT01050000244840"/>
<keyword evidence="4 14" id="KW-1133">Transmembrane helix</keyword>
<feature type="transmembrane region" description="Helical" evidence="14">
    <location>
        <begin position="91"/>
        <end position="116"/>
    </location>
</feature>
<dbReference type="GO" id="GO:0007200">
    <property type="term" value="P:phospholipase C-activating G protein-coupled receptor signaling pathway"/>
    <property type="evidence" value="ECO:0007669"/>
    <property type="project" value="TreeGrafter"/>
</dbReference>
<evidence type="ECO:0000256" key="5">
    <source>
        <dbReference type="ARBA" id="ARBA00023040"/>
    </source>
</evidence>
<comment type="similarity">
    <text evidence="12">Belongs to the G-protein coupled receptor 1 family.</text>
</comment>
<evidence type="ECO:0000256" key="12">
    <source>
        <dbReference type="RuleBase" id="RU000688"/>
    </source>
</evidence>
<dbReference type="GeneID" id="103367454"/>
<feature type="transmembrane region" description="Helical" evidence="14">
    <location>
        <begin position="172"/>
        <end position="196"/>
    </location>
</feature>
<feature type="transmembrane region" description="Helical" evidence="14">
    <location>
        <begin position="299"/>
        <end position="323"/>
    </location>
</feature>
<protein>
    <submittedName>
        <fullName evidence="17 19">Proteinase-activated receptor 1-like</fullName>
    </submittedName>
</protein>
<dbReference type="InterPro" id="IPR017452">
    <property type="entry name" value="GPCR_Rhodpsn_7TM"/>
</dbReference>
<evidence type="ECO:0000256" key="6">
    <source>
        <dbReference type="ARBA" id="ARBA00023136"/>
    </source>
</evidence>
<evidence type="ECO:0000256" key="15">
    <source>
        <dbReference type="SAM" id="SignalP"/>
    </source>
</evidence>
<evidence type="ECO:0000256" key="3">
    <source>
        <dbReference type="ARBA" id="ARBA00022692"/>
    </source>
</evidence>
<feature type="compositionally biased region" description="Low complexity" evidence="13">
    <location>
        <begin position="392"/>
        <end position="404"/>
    </location>
</feature>
<dbReference type="PROSITE" id="PS00237">
    <property type="entry name" value="G_PROTEIN_RECEP_F1_1"/>
    <property type="match status" value="1"/>
</dbReference>
<dbReference type="Proteomes" id="UP000694891">
    <property type="component" value="Unplaced"/>
</dbReference>
<dbReference type="InterPro" id="IPR003912">
    <property type="entry name" value="Protea_act_rcpt"/>
</dbReference>
<dbReference type="AlphaFoldDB" id="A0A3B5AC66"/>
<dbReference type="GO" id="GO:0030194">
    <property type="term" value="P:positive regulation of blood coagulation"/>
    <property type="evidence" value="ECO:0007669"/>
    <property type="project" value="TreeGrafter"/>
</dbReference>
<feature type="signal peptide" evidence="15">
    <location>
        <begin position="1"/>
        <end position="21"/>
    </location>
</feature>
<evidence type="ECO:0000256" key="9">
    <source>
        <dbReference type="ARBA" id="ARBA00023180"/>
    </source>
</evidence>
<evidence type="ECO:0000259" key="16">
    <source>
        <dbReference type="PROSITE" id="PS50262"/>
    </source>
</evidence>
<keyword evidence="5 12" id="KW-0297">G-protein coupled receptor</keyword>
<dbReference type="GO" id="GO:0015057">
    <property type="term" value="F:thrombin-activated receptor activity"/>
    <property type="evidence" value="ECO:0007669"/>
    <property type="project" value="InterPro"/>
</dbReference>
<dbReference type="GO" id="GO:0035025">
    <property type="term" value="P:positive regulation of Rho protein signal transduction"/>
    <property type="evidence" value="ECO:0007669"/>
    <property type="project" value="TreeGrafter"/>
</dbReference>